<organism evidence="1 2">
    <name type="scientific">Phialemonium atrogriseum</name>
    <dbReference type="NCBI Taxonomy" id="1093897"/>
    <lineage>
        <taxon>Eukaryota</taxon>
        <taxon>Fungi</taxon>
        <taxon>Dikarya</taxon>
        <taxon>Ascomycota</taxon>
        <taxon>Pezizomycotina</taxon>
        <taxon>Sordariomycetes</taxon>
        <taxon>Sordariomycetidae</taxon>
        <taxon>Cephalothecales</taxon>
        <taxon>Cephalothecaceae</taxon>
        <taxon>Phialemonium</taxon>
    </lineage>
</organism>
<accession>A0AAJ0C4G7</accession>
<dbReference type="GeneID" id="85307257"/>
<dbReference type="Proteomes" id="UP001244011">
    <property type="component" value="Unassembled WGS sequence"/>
</dbReference>
<comment type="caution">
    <text evidence="1">The sequence shown here is derived from an EMBL/GenBank/DDBJ whole genome shotgun (WGS) entry which is preliminary data.</text>
</comment>
<proteinExistence type="predicted"/>
<dbReference type="RefSeq" id="XP_060284757.1">
    <property type="nucleotide sequence ID" value="XM_060424070.1"/>
</dbReference>
<keyword evidence="1" id="KW-0418">Kinase</keyword>
<evidence type="ECO:0000313" key="2">
    <source>
        <dbReference type="Proteomes" id="UP001244011"/>
    </source>
</evidence>
<gene>
    <name evidence="1" type="ORF">QBC33DRAFT_382201</name>
</gene>
<dbReference type="GO" id="GO:0016301">
    <property type="term" value="F:kinase activity"/>
    <property type="evidence" value="ECO:0007669"/>
    <property type="project" value="UniProtKB-KW"/>
</dbReference>
<keyword evidence="1" id="KW-0808">Transferase</keyword>
<dbReference type="AlphaFoldDB" id="A0AAJ0C4G7"/>
<reference evidence="1" key="1">
    <citation type="submission" date="2023-06" db="EMBL/GenBank/DDBJ databases">
        <title>Genome-scale phylogeny and comparative genomics of the fungal order Sordariales.</title>
        <authorList>
            <consortium name="Lawrence Berkeley National Laboratory"/>
            <person name="Hensen N."/>
            <person name="Bonometti L."/>
            <person name="Westerberg I."/>
            <person name="Brannstrom I.O."/>
            <person name="Guillou S."/>
            <person name="Cros-Aarteil S."/>
            <person name="Calhoun S."/>
            <person name="Haridas S."/>
            <person name="Kuo A."/>
            <person name="Mondo S."/>
            <person name="Pangilinan J."/>
            <person name="Riley R."/>
            <person name="Labutti K."/>
            <person name="Andreopoulos B."/>
            <person name="Lipzen A."/>
            <person name="Chen C."/>
            <person name="Yanf M."/>
            <person name="Daum C."/>
            <person name="Ng V."/>
            <person name="Clum A."/>
            <person name="Steindorff A."/>
            <person name="Ohm R."/>
            <person name="Martin F."/>
            <person name="Silar P."/>
            <person name="Natvig D."/>
            <person name="Lalanne C."/>
            <person name="Gautier V."/>
            <person name="Ament-Velasquez S.L."/>
            <person name="Kruys A."/>
            <person name="Hutchinson M.I."/>
            <person name="Powell A.J."/>
            <person name="Barry K."/>
            <person name="Miller A.N."/>
            <person name="Grigoriev I.V."/>
            <person name="Debuchy R."/>
            <person name="Gladieux P."/>
            <person name="Thoren M.H."/>
            <person name="Johannesson H."/>
        </authorList>
    </citation>
    <scope>NUCLEOTIDE SEQUENCE</scope>
    <source>
        <strain evidence="1">8032-3</strain>
    </source>
</reference>
<name>A0AAJ0C4G7_9PEZI</name>
<keyword evidence="2" id="KW-1185">Reference proteome</keyword>
<dbReference type="SUPFAM" id="SSF56112">
    <property type="entry name" value="Protein kinase-like (PK-like)"/>
    <property type="match status" value="1"/>
</dbReference>
<dbReference type="EMBL" id="MU839005">
    <property type="protein sequence ID" value="KAK1768544.1"/>
    <property type="molecule type" value="Genomic_DNA"/>
</dbReference>
<dbReference type="InterPro" id="IPR011009">
    <property type="entry name" value="Kinase-like_dom_sf"/>
</dbReference>
<protein>
    <submittedName>
        <fullName evidence="1">Kinase</fullName>
    </submittedName>
</protein>
<sequence length="355" mass="40134">MDTMVTQDLAGPEHMQQPPGNFLVRRLTTPVSPIKVPSTLLQVNFRTFNGASVFFVDDDIAVKVQTQRYIRDVELPSERVLLDLSVANFVGRSMERELFERLRSDPHPNLVYELDVGHAEIAFFERLAPLTDVWGEAGKPRRYRWARELVSAFEHLEHMGRIPTGVRVEDLGVDRTGRLKLVGFGASPRRPPPEDGAELNLVEGETAAVHPIPPSEMYRYDVQRAHQRLACCLHYVLSGINPDADPSPASWDDRKIIVNREEHTTAPEAAVVADILQRAWNLKTGMDTLAMVAEKARRALDAVHVEEEEIRSLLAEEHYRSLQPKCREWLAAQEPDTRWVGNVEDYEAACEAAGY</sequence>
<evidence type="ECO:0000313" key="1">
    <source>
        <dbReference type="EMBL" id="KAK1768544.1"/>
    </source>
</evidence>